<evidence type="ECO:0000259" key="10">
    <source>
        <dbReference type="Pfam" id="PF01656"/>
    </source>
</evidence>
<sequence>MAMHVEPVEFSGRQFNLLELSRILRRHWRVLALAIILCTGAGVAYALLAAPVYQSTARMLIDTRRAQLFSPQQSVVSSDTFDAASVESQVEVIRSENLARSVIRDLKLLDDPDFMPKSSGLGSMIMARIARLLGNESHPTAEDRVREALSRFGNNLKINRLGITYVIEISFSARTPQLAARIANGVAAGYIAGELDAKRETTRRATVWLQDRISELREQTFAADRAVQSFKADNNLVTIGRSLISDQQLAELSTQLTTARGLTAETHVRLEWAQRALKDGMPDATTIDSLKSDVLGRLRQQIVDLTAREQDWSRRFGRDNSASESLRTSLKQAQRAFEDELRRLAEVYRGEFEVAKAREEAIQTNLGHMLKVSADTDLKAVGLRELESSAQSYKGLYDSMLTKFMEASQQALLPTTDARIITAAFPPSGKSEPRTMIVLAVSGVLGLMAGLGVAFLREATDRVVRRPDQIEAATGAECLGLLTEIPAGKALPLPAVTCTGERQIRCTTLIERYSVIEPTSLFTETLRSIRVAIDVESGDQAQIIGITSTLPGEGKSTIALNLARLIAHGGHRVLLIDGDLRRRALTLGVSEAGAPALVEVLRGEVPVSDVLWQCPDTGMHFLPVGAYEGGRHMAELIPASGLAQVLSWTREAFDYVLIDLPPLVPVVDVRAANRLIDRFVLVAEWGQTTQDVIRTELAANRVIRDKLLGVVLNRIDPRFLKQIDANRGSRYGTYLQPSQPELAAQAVPTWRNAIPRMLASLRRGRSAPRRREQRGGAGQAPPAQASSTRHGGEAS</sequence>
<keyword evidence="6 9" id="KW-1133">Transmembrane helix</keyword>
<keyword evidence="3 9" id="KW-0812">Transmembrane</keyword>
<reference evidence="14" key="1">
    <citation type="journal article" date="2019" name="Int. J. Syst. Evol. Microbiol.">
        <title>The Global Catalogue of Microorganisms (GCM) 10K type strain sequencing project: providing services to taxonomists for standard genome sequencing and annotation.</title>
        <authorList>
            <consortium name="The Broad Institute Genomics Platform"/>
            <consortium name="The Broad Institute Genome Sequencing Center for Infectious Disease"/>
            <person name="Wu L."/>
            <person name="Ma J."/>
        </authorList>
    </citation>
    <scope>NUCLEOTIDE SEQUENCE [LARGE SCALE GENOMIC DNA]</scope>
    <source>
        <strain evidence="14">NBRC 103632</strain>
    </source>
</reference>
<evidence type="ECO:0000256" key="7">
    <source>
        <dbReference type="ARBA" id="ARBA00023136"/>
    </source>
</evidence>
<evidence type="ECO:0000256" key="3">
    <source>
        <dbReference type="ARBA" id="ARBA00022692"/>
    </source>
</evidence>
<dbReference type="GO" id="GO:0004713">
    <property type="term" value="F:protein tyrosine kinase activity"/>
    <property type="evidence" value="ECO:0007669"/>
    <property type="project" value="TreeGrafter"/>
</dbReference>
<keyword evidence="4" id="KW-0547">Nucleotide-binding</keyword>
<dbReference type="Proteomes" id="UP001157440">
    <property type="component" value="Unassembled WGS sequence"/>
</dbReference>
<dbReference type="AlphaFoldDB" id="A0AA37TNZ9"/>
<evidence type="ECO:0000256" key="6">
    <source>
        <dbReference type="ARBA" id="ARBA00022989"/>
    </source>
</evidence>
<feature type="domain" description="CobQ/CobB/MinD/ParA nucleotide binding" evidence="10">
    <location>
        <begin position="545"/>
        <end position="723"/>
    </location>
</feature>
<keyword evidence="5" id="KW-0067">ATP-binding</keyword>
<comment type="subcellular location">
    <subcellularLocation>
        <location evidence="1">Cell membrane</location>
        <topology evidence="1">Multi-pass membrane protein</topology>
    </subcellularLocation>
</comment>
<evidence type="ECO:0000256" key="2">
    <source>
        <dbReference type="ARBA" id="ARBA00022475"/>
    </source>
</evidence>
<accession>A0AA37TNZ9</accession>
<name>A0AA37TNZ9_9HYPH</name>
<dbReference type="Pfam" id="PF02706">
    <property type="entry name" value="Wzz"/>
    <property type="match status" value="1"/>
</dbReference>
<evidence type="ECO:0000256" key="1">
    <source>
        <dbReference type="ARBA" id="ARBA00004651"/>
    </source>
</evidence>
<dbReference type="InterPro" id="IPR032807">
    <property type="entry name" value="GNVR"/>
</dbReference>
<dbReference type="CDD" id="cd05387">
    <property type="entry name" value="BY-kinase"/>
    <property type="match status" value="1"/>
</dbReference>
<dbReference type="InterPro" id="IPR050445">
    <property type="entry name" value="Bact_polysacc_biosynth/exp"/>
</dbReference>
<organism evidence="13 14">
    <name type="scientific">Methylobacterium tardum</name>
    <dbReference type="NCBI Taxonomy" id="374432"/>
    <lineage>
        <taxon>Bacteria</taxon>
        <taxon>Pseudomonadati</taxon>
        <taxon>Pseudomonadota</taxon>
        <taxon>Alphaproteobacteria</taxon>
        <taxon>Hyphomicrobiales</taxon>
        <taxon>Methylobacteriaceae</taxon>
        <taxon>Methylobacterium</taxon>
    </lineage>
</organism>
<evidence type="ECO:0000256" key="9">
    <source>
        <dbReference type="SAM" id="Phobius"/>
    </source>
</evidence>
<dbReference type="PANTHER" id="PTHR32309:SF13">
    <property type="entry name" value="FERRIC ENTEROBACTIN TRANSPORT PROTEIN FEPE"/>
    <property type="match status" value="1"/>
</dbReference>
<feature type="region of interest" description="Disordered" evidence="8">
    <location>
        <begin position="761"/>
        <end position="795"/>
    </location>
</feature>
<gene>
    <name evidence="13" type="ORF">GCM10007890_38660</name>
</gene>
<dbReference type="GO" id="GO:0005886">
    <property type="term" value="C:plasma membrane"/>
    <property type="evidence" value="ECO:0007669"/>
    <property type="project" value="UniProtKB-SubCell"/>
</dbReference>
<keyword evidence="7 9" id="KW-0472">Membrane</keyword>
<dbReference type="PANTHER" id="PTHR32309">
    <property type="entry name" value="TYROSINE-PROTEIN KINASE"/>
    <property type="match status" value="1"/>
</dbReference>
<dbReference type="Pfam" id="PF13807">
    <property type="entry name" value="GNVR"/>
    <property type="match status" value="1"/>
</dbReference>
<evidence type="ECO:0000313" key="13">
    <source>
        <dbReference type="EMBL" id="GLS71853.1"/>
    </source>
</evidence>
<evidence type="ECO:0000313" key="14">
    <source>
        <dbReference type="Proteomes" id="UP001157440"/>
    </source>
</evidence>
<feature type="transmembrane region" description="Helical" evidence="9">
    <location>
        <begin position="30"/>
        <end position="53"/>
    </location>
</feature>
<dbReference type="RefSeq" id="WP_238196807.1">
    <property type="nucleotide sequence ID" value="NZ_BPQZ01000013.1"/>
</dbReference>
<evidence type="ECO:0000256" key="4">
    <source>
        <dbReference type="ARBA" id="ARBA00022741"/>
    </source>
</evidence>
<dbReference type="SUPFAM" id="SSF52540">
    <property type="entry name" value="P-loop containing nucleoside triphosphate hydrolases"/>
    <property type="match status" value="1"/>
</dbReference>
<keyword evidence="14" id="KW-1185">Reference proteome</keyword>
<proteinExistence type="predicted"/>
<dbReference type="InterPro" id="IPR002586">
    <property type="entry name" value="CobQ/CobB/MinD/ParA_Nub-bd_dom"/>
</dbReference>
<dbReference type="InterPro" id="IPR005702">
    <property type="entry name" value="Wzc-like_C"/>
</dbReference>
<dbReference type="InterPro" id="IPR003856">
    <property type="entry name" value="LPS_length_determ_N"/>
</dbReference>
<comment type="caution">
    <text evidence="13">The sequence shown here is derived from an EMBL/GenBank/DDBJ whole genome shotgun (WGS) entry which is preliminary data.</text>
</comment>
<evidence type="ECO:0000259" key="11">
    <source>
        <dbReference type="Pfam" id="PF02706"/>
    </source>
</evidence>
<dbReference type="Pfam" id="PF01656">
    <property type="entry name" value="CbiA"/>
    <property type="match status" value="1"/>
</dbReference>
<feature type="domain" description="Tyrosine-protein kinase G-rich" evidence="12">
    <location>
        <begin position="386"/>
        <end position="459"/>
    </location>
</feature>
<dbReference type="Gene3D" id="3.40.50.300">
    <property type="entry name" value="P-loop containing nucleotide triphosphate hydrolases"/>
    <property type="match status" value="1"/>
</dbReference>
<feature type="domain" description="Polysaccharide chain length determinant N-terminal" evidence="11">
    <location>
        <begin position="14"/>
        <end position="106"/>
    </location>
</feature>
<evidence type="ECO:0000259" key="12">
    <source>
        <dbReference type="Pfam" id="PF13807"/>
    </source>
</evidence>
<evidence type="ECO:0000256" key="8">
    <source>
        <dbReference type="SAM" id="MobiDB-lite"/>
    </source>
</evidence>
<dbReference type="EMBL" id="BSPL01000019">
    <property type="protein sequence ID" value="GLS71853.1"/>
    <property type="molecule type" value="Genomic_DNA"/>
</dbReference>
<keyword evidence="2" id="KW-1003">Cell membrane</keyword>
<dbReference type="InterPro" id="IPR027417">
    <property type="entry name" value="P-loop_NTPase"/>
</dbReference>
<protein>
    <submittedName>
        <fullName evidence="13">Chain-length determining protein</fullName>
    </submittedName>
</protein>
<evidence type="ECO:0000256" key="5">
    <source>
        <dbReference type="ARBA" id="ARBA00022840"/>
    </source>
</evidence>